<accession>A0A270B707</accession>
<dbReference type="InterPro" id="IPR021333">
    <property type="entry name" value="DUF2946"/>
</dbReference>
<reference evidence="3 4" key="1">
    <citation type="submission" date="2017-04" db="EMBL/GenBank/DDBJ databases">
        <title>Kefir bacterial isolates.</title>
        <authorList>
            <person name="Kim Y."/>
            <person name="Blasche S."/>
            <person name="Patil K.R."/>
        </authorList>
    </citation>
    <scope>NUCLEOTIDE SEQUENCE [LARGE SCALE GENOMIC DNA]</scope>
    <source>
        <strain evidence="3 4">KR-2</strain>
    </source>
</reference>
<evidence type="ECO:0000313" key="3">
    <source>
        <dbReference type="EMBL" id="PAL19986.1"/>
    </source>
</evidence>
<feature type="region of interest" description="Disordered" evidence="1">
    <location>
        <begin position="131"/>
        <end position="155"/>
    </location>
</feature>
<keyword evidence="4" id="KW-1185">Reference proteome</keyword>
<protein>
    <recommendedName>
        <fullName evidence="5">DUF2946 domain-containing protein</fullName>
    </recommendedName>
</protein>
<dbReference type="EMBL" id="NDFP01000027">
    <property type="protein sequence ID" value="PAL19986.1"/>
    <property type="molecule type" value="Genomic_DNA"/>
</dbReference>
<dbReference type="Proteomes" id="UP000216033">
    <property type="component" value="Unassembled WGS sequence"/>
</dbReference>
<sequence length="155" mass="17033">MTPVVLELSLALTISEAQQSQKTIPLTIFIGILVFVGFLGQLFLQGFSLPDETPRAAIERLTGIDISPQHNMDDDMAMMDMPMGMSDHHSPTHHHDTSCPLCPLLELVVFMLTSLPGLPAFTVHRYQQEMRAHPPRAPPSVLTGLPPSRGPPLFS</sequence>
<keyword evidence="2" id="KW-1133">Transmembrane helix</keyword>
<dbReference type="RefSeq" id="WP_095351963.1">
    <property type="nucleotide sequence ID" value="NZ_JABUNT010000017.1"/>
</dbReference>
<gene>
    <name evidence="3" type="ORF">B9K05_13455</name>
</gene>
<evidence type="ECO:0000256" key="2">
    <source>
        <dbReference type="SAM" id="Phobius"/>
    </source>
</evidence>
<evidence type="ECO:0000256" key="1">
    <source>
        <dbReference type="SAM" id="MobiDB-lite"/>
    </source>
</evidence>
<dbReference type="Pfam" id="PF11162">
    <property type="entry name" value="DUF2946"/>
    <property type="match status" value="1"/>
</dbReference>
<proteinExistence type="predicted"/>
<keyword evidence="2" id="KW-0812">Transmembrane</keyword>
<evidence type="ECO:0000313" key="4">
    <source>
        <dbReference type="Proteomes" id="UP000216033"/>
    </source>
</evidence>
<dbReference type="OrthoDB" id="7226262at2"/>
<name>A0A270B707_9PROT</name>
<organism evidence="3 4">
    <name type="scientific">Acetobacter syzygii</name>
    <dbReference type="NCBI Taxonomy" id="146476"/>
    <lineage>
        <taxon>Bacteria</taxon>
        <taxon>Pseudomonadati</taxon>
        <taxon>Pseudomonadota</taxon>
        <taxon>Alphaproteobacteria</taxon>
        <taxon>Acetobacterales</taxon>
        <taxon>Acetobacteraceae</taxon>
        <taxon>Acetobacter</taxon>
    </lineage>
</organism>
<evidence type="ECO:0008006" key="5">
    <source>
        <dbReference type="Google" id="ProtNLM"/>
    </source>
</evidence>
<dbReference type="AlphaFoldDB" id="A0A270B707"/>
<keyword evidence="2" id="KW-0472">Membrane</keyword>
<comment type="caution">
    <text evidence="3">The sequence shown here is derived from an EMBL/GenBank/DDBJ whole genome shotgun (WGS) entry which is preliminary data.</text>
</comment>
<feature type="transmembrane region" description="Helical" evidence="2">
    <location>
        <begin position="27"/>
        <end position="44"/>
    </location>
</feature>